<proteinExistence type="predicted"/>
<keyword evidence="3" id="KW-1185">Reference proteome</keyword>
<evidence type="ECO:0000313" key="3">
    <source>
        <dbReference type="Proteomes" id="UP000306552"/>
    </source>
</evidence>
<evidence type="ECO:0000259" key="1">
    <source>
        <dbReference type="Pfam" id="PF09603"/>
    </source>
</evidence>
<reference evidence="2 3" key="1">
    <citation type="submission" date="2019-04" db="EMBL/GenBank/DDBJ databases">
        <title>Psychroflexus halotolerans sp. nov., isolated from a marine solar saltern.</title>
        <authorList>
            <person name="Feng X."/>
        </authorList>
    </citation>
    <scope>NUCLEOTIDE SEQUENCE [LARGE SCALE GENOMIC DNA]</scope>
    <source>
        <strain evidence="2 3">WDS2C27</strain>
    </source>
</reference>
<dbReference type="Pfam" id="PF09603">
    <property type="entry name" value="Fib_succ_major"/>
    <property type="match status" value="1"/>
</dbReference>
<name>A0A4U5TQG3_9FLAO</name>
<accession>A0A4U5TQG3</accession>
<feature type="domain" description="Fibrobacter succinogenes major paralogous" evidence="1">
    <location>
        <begin position="13"/>
        <end position="197"/>
    </location>
</feature>
<dbReference type="Proteomes" id="UP000306552">
    <property type="component" value="Unassembled WGS sequence"/>
</dbReference>
<dbReference type="AlphaFoldDB" id="A0A4U5TQG3"/>
<dbReference type="InterPro" id="IPR011871">
    <property type="entry name" value="Fib_succ_major"/>
</dbReference>
<comment type="caution">
    <text evidence="2">The sequence shown here is derived from an EMBL/GenBank/DDBJ whole genome shotgun (WGS) entry which is preliminary data.</text>
</comment>
<organism evidence="2 3">
    <name type="scientific">Mesohalobacter halotolerans</name>
    <dbReference type="NCBI Taxonomy" id="1883405"/>
    <lineage>
        <taxon>Bacteria</taxon>
        <taxon>Pseudomonadati</taxon>
        <taxon>Bacteroidota</taxon>
        <taxon>Flavobacteriia</taxon>
        <taxon>Flavobacteriales</taxon>
        <taxon>Flavobacteriaceae</taxon>
        <taxon>Mesohalobacter</taxon>
    </lineage>
</organism>
<dbReference type="EMBL" id="SWMU01000003">
    <property type="protein sequence ID" value="TKS56283.1"/>
    <property type="molecule type" value="Genomic_DNA"/>
</dbReference>
<gene>
    <name evidence="2" type="ORF">FCN74_07335</name>
</gene>
<evidence type="ECO:0000313" key="2">
    <source>
        <dbReference type="EMBL" id="TKS56283.1"/>
    </source>
</evidence>
<dbReference type="OrthoDB" id="9805760at2"/>
<dbReference type="NCBIfam" id="TIGR02145">
    <property type="entry name" value="Fib_succ_major"/>
    <property type="match status" value="1"/>
</dbReference>
<protein>
    <recommendedName>
        <fullName evidence="1">Fibrobacter succinogenes major paralogous domain-containing protein</fullName>
    </recommendedName>
</protein>
<sequence>MLSGCGESVKESHIGKQVWMTENLNVDKFRNGDPIPHAKTIDEWKVAGSNKEPAWCYYDNDPANSEKYGKLYNWYAVNDPRGLAPEGWKIPSNEDWNRLTEFLGGMAGKKMKSTEFWADYDGESGNGTNESGFSGLPGGFRSRSGRFNYISNDGFWWSSTENDTNNAWNRYLYYGSGDFFRNGSNFKEEGLSVRCIKSLEKKISSSSFSTTVTFNEAEIFMQKRCNDINQTLMRKHVTNFNGTKMYMFLSVARDGNVCISSISENKLEVIAADCGPSEIKIQQWNAL</sequence>